<dbReference type="Proteomes" id="UP000319756">
    <property type="component" value="Chromosome"/>
</dbReference>
<keyword evidence="1" id="KW-0472">Membrane</keyword>
<accession>A0A514LIV9</accession>
<gene>
    <name evidence="2" type="ORF">EPH95_11885</name>
</gene>
<feature type="transmembrane region" description="Helical" evidence="1">
    <location>
        <begin position="28"/>
        <end position="48"/>
    </location>
</feature>
<dbReference type="KEGG" id="sale:EPH95_11885"/>
<evidence type="ECO:0000313" key="2">
    <source>
        <dbReference type="EMBL" id="QDI91787.1"/>
    </source>
</evidence>
<dbReference type="EMBL" id="CP035485">
    <property type="protein sequence ID" value="QDI91787.1"/>
    <property type="molecule type" value="Genomic_DNA"/>
</dbReference>
<dbReference type="InterPro" id="IPR048147">
    <property type="entry name" value="CBO0543-like"/>
</dbReference>
<dbReference type="OrthoDB" id="1683460at2"/>
<dbReference type="AlphaFoldDB" id="A0A514LIV9"/>
<feature type="transmembrane region" description="Helical" evidence="1">
    <location>
        <begin position="68"/>
        <end position="87"/>
    </location>
</feature>
<sequence>MERLVLRLLLVIGLACLPFTFRKKHVKEWGIVFFATASVVTILAQIVVKGKKLKYTIRPLPRYFDTNILYEHLILPLFCVWFNQITYHAKLWSILGQSLLYSSLHTLFEYRLEKKTDLVKWNRWTWFHNVASIASVFIGSRGVLGLFKWLSRRYDH</sequence>
<name>A0A514LIV9_9BACI</name>
<protein>
    <submittedName>
        <fullName evidence="2">Uncharacterized protein</fullName>
    </submittedName>
</protein>
<dbReference type="RefSeq" id="WP_142090254.1">
    <property type="nucleotide sequence ID" value="NZ_CP035485.1"/>
</dbReference>
<reference evidence="3" key="1">
    <citation type="submission" date="2019-01" db="EMBL/GenBank/DDBJ databases">
        <title>Genomic analysis of Salicibibacter sp. NKC3-5.</title>
        <authorList>
            <person name="Oh Y.J."/>
        </authorList>
    </citation>
    <scope>NUCLEOTIDE SEQUENCE [LARGE SCALE GENOMIC DNA]</scope>
    <source>
        <strain evidence="3">NKC3-5</strain>
    </source>
</reference>
<keyword evidence="1" id="KW-0812">Transmembrane</keyword>
<evidence type="ECO:0000256" key="1">
    <source>
        <dbReference type="SAM" id="Phobius"/>
    </source>
</evidence>
<keyword evidence="1" id="KW-1133">Transmembrane helix</keyword>
<feature type="transmembrane region" description="Helical" evidence="1">
    <location>
        <begin position="126"/>
        <end position="147"/>
    </location>
</feature>
<proteinExistence type="predicted"/>
<evidence type="ECO:0000313" key="3">
    <source>
        <dbReference type="Proteomes" id="UP000319756"/>
    </source>
</evidence>
<dbReference type="NCBIfam" id="NF041644">
    <property type="entry name" value="CBO0543_fam"/>
    <property type="match status" value="1"/>
</dbReference>
<keyword evidence="3" id="KW-1185">Reference proteome</keyword>
<organism evidence="2 3">
    <name type="scientific">Salicibibacter halophilus</name>
    <dbReference type="NCBI Taxonomy" id="2502791"/>
    <lineage>
        <taxon>Bacteria</taxon>
        <taxon>Bacillati</taxon>
        <taxon>Bacillota</taxon>
        <taxon>Bacilli</taxon>
        <taxon>Bacillales</taxon>
        <taxon>Bacillaceae</taxon>
        <taxon>Salicibibacter</taxon>
    </lineage>
</organism>